<name>A0A9K3LU07_9STRA</name>
<accession>A0A9K3LU07</accession>
<dbReference type="AlphaFoldDB" id="A0A9K3LU07"/>
<evidence type="ECO:0000313" key="3">
    <source>
        <dbReference type="Proteomes" id="UP000693970"/>
    </source>
</evidence>
<feature type="signal peptide" evidence="1">
    <location>
        <begin position="1"/>
        <end position="23"/>
    </location>
</feature>
<comment type="caution">
    <text evidence="2">The sequence shown here is derived from an EMBL/GenBank/DDBJ whole genome shotgun (WGS) entry which is preliminary data.</text>
</comment>
<protein>
    <submittedName>
        <fullName evidence="2">DUF1826 domain containing protein</fullName>
    </submittedName>
</protein>
<organism evidence="2 3">
    <name type="scientific">Nitzschia inconspicua</name>
    <dbReference type="NCBI Taxonomy" id="303405"/>
    <lineage>
        <taxon>Eukaryota</taxon>
        <taxon>Sar</taxon>
        <taxon>Stramenopiles</taxon>
        <taxon>Ochrophyta</taxon>
        <taxon>Bacillariophyta</taxon>
        <taxon>Bacillariophyceae</taxon>
        <taxon>Bacillariophycidae</taxon>
        <taxon>Bacillariales</taxon>
        <taxon>Bacillariaceae</taxon>
        <taxon>Nitzschia</taxon>
    </lineage>
</organism>
<reference evidence="2" key="1">
    <citation type="journal article" date="2021" name="Sci. Rep.">
        <title>Diploid genomic architecture of Nitzschia inconspicua, an elite biomass production diatom.</title>
        <authorList>
            <person name="Oliver A."/>
            <person name="Podell S."/>
            <person name="Pinowska A."/>
            <person name="Traller J.C."/>
            <person name="Smith S.R."/>
            <person name="McClure R."/>
            <person name="Beliaev A."/>
            <person name="Bohutskyi P."/>
            <person name="Hill E.A."/>
            <person name="Rabines A."/>
            <person name="Zheng H."/>
            <person name="Allen L.Z."/>
            <person name="Kuo A."/>
            <person name="Grigoriev I.V."/>
            <person name="Allen A.E."/>
            <person name="Hazlebeck D."/>
            <person name="Allen E.E."/>
        </authorList>
    </citation>
    <scope>NUCLEOTIDE SEQUENCE</scope>
    <source>
        <strain evidence="2">Hildebrandi</strain>
    </source>
</reference>
<keyword evidence="1" id="KW-0732">Signal</keyword>
<dbReference type="OrthoDB" id="48194at2759"/>
<dbReference type="EMBL" id="JAGRRH010000006">
    <property type="protein sequence ID" value="KAG7368192.1"/>
    <property type="molecule type" value="Genomic_DNA"/>
</dbReference>
<dbReference type="Proteomes" id="UP000693970">
    <property type="component" value="Unassembled WGS sequence"/>
</dbReference>
<proteinExistence type="predicted"/>
<dbReference type="Pfam" id="PF08856">
    <property type="entry name" value="DUF1826"/>
    <property type="match status" value="1"/>
</dbReference>
<feature type="chain" id="PRO_5039925402" evidence="1">
    <location>
        <begin position="24"/>
        <end position="373"/>
    </location>
</feature>
<sequence>MREASSRLIEMLLVFFWLQNSFGIADSFVAKTIQQQQQQQNSPRRQSAEYCGVEQQQKFYGDDSIKASLQSAEIFLPSSPWPNEGDACELTVSSFHIYNPKSDRYRSAAAWRKLCPSASNENKGKFFLSIPFTVQRSQPNRIQSLDVTRLWTLDDDPLHVAADMVRDCLHFQCNGDCATPSTDDAAEEQILLSSLSESFTAYRDFCKTYLIPFIPKRDNKNIRFKCRLVATIGTSGAKCPQYHIDQVPVRWIQTFVGPGVELVVGNKGVQWDAFQTANGEDDDDDDDAPIEMEKVSWTPEERNRQLVDPNLANVYQVQEGKAVLMLGNEWNNYVSSVHSSKGAQVQPVLHKSPIISSTTQPRVLLTQDILLDE</sequence>
<reference evidence="2" key="2">
    <citation type="submission" date="2021-04" db="EMBL/GenBank/DDBJ databases">
        <authorList>
            <person name="Podell S."/>
        </authorList>
    </citation>
    <scope>NUCLEOTIDE SEQUENCE</scope>
    <source>
        <strain evidence="2">Hildebrandi</strain>
    </source>
</reference>
<gene>
    <name evidence="2" type="ORF">IV203_030935</name>
</gene>
<evidence type="ECO:0000313" key="2">
    <source>
        <dbReference type="EMBL" id="KAG7368192.1"/>
    </source>
</evidence>
<keyword evidence="3" id="KW-1185">Reference proteome</keyword>
<dbReference type="InterPro" id="IPR014955">
    <property type="entry name" value="DUF1826"/>
</dbReference>
<evidence type="ECO:0000256" key="1">
    <source>
        <dbReference type="SAM" id="SignalP"/>
    </source>
</evidence>